<dbReference type="InterPro" id="IPR014043">
    <property type="entry name" value="Acyl_transferase_dom"/>
</dbReference>
<organism evidence="2 3">
    <name type="scientific">Hondaea fermentalgiana</name>
    <dbReference type="NCBI Taxonomy" id="2315210"/>
    <lineage>
        <taxon>Eukaryota</taxon>
        <taxon>Sar</taxon>
        <taxon>Stramenopiles</taxon>
        <taxon>Bigyra</taxon>
        <taxon>Labyrinthulomycetes</taxon>
        <taxon>Thraustochytrida</taxon>
        <taxon>Thraustochytriidae</taxon>
        <taxon>Hondaea</taxon>
    </lineage>
</organism>
<dbReference type="GO" id="GO:0016740">
    <property type="term" value="F:transferase activity"/>
    <property type="evidence" value="ECO:0007669"/>
    <property type="project" value="InterPro"/>
</dbReference>
<dbReference type="Gene3D" id="3.40.366.10">
    <property type="entry name" value="Malonyl-Coenzyme A Acyl Carrier Protein, domain 2"/>
    <property type="match status" value="1"/>
</dbReference>
<sequence length="306" mass="32657">MAVPSDSSEATTARVIFVLVPGQGTRSEGVAPLQSARVASCAQDELGLDVTRLTAEQLSGNTYYAQLAVGVRALDRIDRLRKERSDLFAQPGTQTCFAGFSVGEIPALVGAGKLSLRDGLRVLRARAAAMQSACEAVPGTMVTLQGVQDETALLAHGSIASKLYPGCCVVAGPSAKLTKVNWVPELAERARVRTDLAGAFHTEQMTPGADAIRNLRGKVMPARGRPDSVIFANVSGKLYTDTDDVLECLADQVVSTVQWESILQSIVADPRPKVIVDLASKGQFRAMLRSIDPSLVEDESLFVEFQ</sequence>
<dbReference type="SUPFAM" id="SSF52151">
    <property type="entry name" value="FabD/lysophospholipase-like"/>
    <property type="match status" value="1"/>
</dbReference>
<dbReference type="PANTHER" id="PTHR47170">
    <property type="entry name" value="MALONYL-COA ACP TRANSACYLASE, ACP-BINDING"/>
    <property type="match status" value="1"/>
</dbReference>
<protein>
    <submittedName>
        <fullName evidence="2">Malonyl CoA-acyl carrier protein transacylase</fullName>
    </submittedName>
</protein>
<dbReference type="Pfam" id="PF00698">
    <property type="entry name" value="Acyl_transf_1"/>
    <property type="match status" value="1"/>
</dbReference>
<dbReference type="PANTHER" id="PTHR47170:SF2">
    <property type="entry name" value="MALONYL-COA:ACP TRANSACYLASE (MAT) DOMAIN-CONTAINING PROTEIN"/>
    <property type="match status" value="1"/>
</dbReference>
<dbReference type="EMBL" id="BEYU01000001">
    <property type="protein sequence ID" value="GBG23800.1"/>
    <property type="molecule type" value="Genomic_DNA"/>
</dbReference>
<dbReference type="AlphaFoldDB" id="A0A2R5FYJ7"/>
<dbReference type="Proteomes" id="UP000241890">
    <property type="component" value="Unassembled WGS sequence"/>
</dbReference>
<comment type="caution">
    <text evidence="2">The sequence shown here is derived from an EMBL/GenBank/DDBJ whole genome shotgun (WGS) entry which is preliminary data.</text>
</comment>
<evidence type="ECO:0000313" key="3">
    <source>
        <dbReference type="Proteomes" id="UP000241890"/>
    </source>
</evidence>
<proteinExistence type="predicted"/>
<evidence type="ECO:0000313" key="2">
    <source>
        <dbReference type="EMBL" id="GBG23800.1"/>
    </source>
</evidence>
<dbReference type="OrthoDB" id="541883at2759"/>
<dbReference type="InterPro" id="IPR001227">
    <property type="entry name" value="Ac_transferase_dom_sf"/>
</dbReference>
<evidence type="ECO:0000259" key="1">
    <source>
        <dbReference type="SMART" id="SM00827"/>
    </source>
</evidence>
<accession>A0A2R5FYJ7</accession>
<dbReference type="InParanoid" id="A0A2R5FYJ7"/>
<dbReference type="Gene3D" id="3.30.70.250">
    <property type="entry name" value="Malonyl-CoA ACP transacylase, ACP-binding"/>
    <property type="match status" value="1"/>
</dbReference>
<dbReference type="InterPro" id="IPR016035">
    <property type="entry name" value="Acyl_Trfase/lysoPLipase"/>
</dbReference>
<dbReference type="SMART" id="SM00827">
    <property type="entry name" value="PKS_AT"/>
    <property type="match status" value="1"/>
</dbReference>
<gene>
    <name evidence="2" type="ORF">FCC1311_059411</name>
</gene>
<reference evidence="2 3" key="1">
    <citation type="submission" date="2017-12" db="EMBL/GenBank/DDBJ databases">
        <title>Sequencing, de novo assembly and annotation of complete genome of a new Thraustochytrid species, strain FCC1311.</title>
        <authorList>
            <person name="Sedici K."/>
            <person name="Godart F."/>
            <person name="Aiese Cigliano R."/>
            <person name="Sanseverino W."/>
            <person name="Barakat M."/>
            <person name="Ortet P."/>
            <person name="Marechal E."/>
            <person name="Cagnac O."/>
            <person name="Amato A."/>
        </authorList>
    </citation>
    <scope>NUCLEOTIDE SEQUENCE [LARGE SCALE GENOMIC DNA]</scope>
</reference>
<keyword evidence="3" id="KW-1185">Reference proteome</keyword>
<name>A0A2R5FYJ7_9STRA</name>
<dbReference type="InterPro" id="IPR052760">
    <property type="entry name" value="Mitochondrial_malonyltrans"/>
</dbReference>
<feature type="domain" description="Malonyl-CoA:ACP transacylase (MAT)" evidence="1">
    <location>
        <begin position="19"/>
        <end position="304"/>
    </location>
</feature>